<keyword evidence="1 2" id="KW-0732">Signal</keyword>
<organism evidence="4 5">
    <name type="scientific">Kordiimonas lipolytica</name>
    <dbReference type="NCBI Taxonomy" id="1662421"/>
    <lineage>
        <taxon>Bacteria</taxon>
        <taxon>Pseudomonadati</taxon>
        <taxon>Pseudomonadota</taxon>
        <taxon>Alphaproteobacteria</taxon>
        <taxon>Kordiimonadales</taxon>
        <taxon>Kordiimonadaceae</taxon>
        <taxon>Kordiimonas</taxon>
    </lineage>
</organism>
<dbReference type="InterPro" id="IPR001254">
    <property type="entry name" value="Trypsin_dom"/>
</dbReference>
<sequence length="280" mass="30279">MIRTLAIIAFVLLAVPVWAQDQDATMTPEERLKRMRAAEGRVPENVVTSFKRRTVDSSEAPWRAIGRVNNNGLTHCSGTLVGEKLVLTAAHCVYSPRTKKRSVPNNLHFLAGYAKGDYIAHSRVKGYILGKDFNLENAAINPANWSQDWALLILTDPIGADIGFLELHPDLLPGKHTEPELVSIMPQVTTAGYAGDRAHILSLEENCQIVAAPYKGHVLVTTCLSLNGDSGGPILQQLTGGYRVIGITTVSHRSGTKHNSIGVSALAFSEKLGALLAEGR</sequence>
<dbReference type="RefSeq" id="WP_068143733.1">
    <property type="nucleotide sequence ID" value="NZ_JBHSCR010000014.1"/>
</dbReference>
<dbReference type="PRINTS" id="PR00722">
    <property type="entry name" value="CHYMOTRYPSIN"/>
</dbReference>
<evidence type="ECO:0000313" key="5">
    <source>
        <dbReference type="Proteomes" id="UP001595776"/>
    </source>
</evidence>
<reference evidence="5" key="1">
    <citation type="journal article" date="2019" name="Int. J. Syst. Evol. Microbiol.">
        <title>The Global Catalogue of Microorganisms (GCM) 10K type strain sequencing project: providing services to taxonomists for standard genome sequencing and annotation.</title>
        <authorList>
            <consortium name="The Broad Institute Genomics Platform"/>
            <consortium name="The Broad Institute Genome Sequencing Center for Infectious Disease"/>
            <person name="Wu L."/>
            <person name="Ma J."/>
        </authorList>
    </citation>
    <scope>NUCLEOTIDE SEQUENCE [LARGE SCALE GENOMIC DNA]</scope>
    <source>
        <strain evidence="5">CGMCC 1.15304</strain>
    </source>
</reference>
<gene>
    <name evidence="4" type="ORF">ACFO5Q_14175</name>
</gene>
<name>A0ABV8UCQ0_9PROT</name>
<dbReference type="PROSITE" id="PS50240">
    <property type="entry name" value="TRYPSIN_DOM"/>
    <property type="match status" value="1"/>
</dbReference>
<evidence type="ECO:0000256" key="2">
    <source>
        <dbReference type="SAM" id="SignalP"/>
    </source>
</evidence>
<dbReference type="EMBL" id="JBHSCR010000014">
    <property type="protein sequence ID" value="MFC4348997.1"/>
    <property type="molecule type" value="Genomic_DNA"/>
</dbReference>
<dbReference type="PANTHER" id="PTHR15462">
    <property type="entry name" value="SERINE PROTEASE"/>
    <property type="match status" value="1"/>
</dbReference>
<dbReference type="SMART" id="SM00020">
    <property type="entry name" value="Tryp_SPc"/>
    <property type="match status" value="1"/>
</dbReference>
<keyword evidence="4" id="KW-0378">Hydrolase</keyword>
<dbReference type="Gene3D" id="2.40.10.10">
    <property type="entry name" value="Trypsin-like serine proteases"/>
    <property type="match status" value="2"/>
</dbReference>
<dbReference type="InterPro" id="IPR018114">
    <property type="entry name" value="TRYPSIN_HIS"/>
</dbReference>
<evidence type="ECO:0000259" key="3">
    <source>
        <dbReference type="PROSITE" id="PS50240"/>
    </source>
</evidence>
<dbReference type="Proteomes" id="UP001595776">
    <property type="component" value="Unassembled WGS sequence"/>
</dbReference>
<feature type="chain" id="PRO_5047185330" evidence="2">
    <location>
        <begin position="20"/>
        <end position="280"/>
    </location>
</feature>
<dbReference type="Pfam" id="PF00089">
    <property type="entry name" value="Trypsin"/>
    <property type="match status" value="1"/>
</dbReference>
<keyword evidence="5" id="KW-1185">Reference proteome</keyword>
<evidence type="ECO:0000256" key="1">
    <source>
        <dbReference type="ARBA" id="ARBA00022729"/>
    </source>
</evidence>
<feature type="signal peptide" evidence="2">
    <location>
        <begin position="1"/>
        <end position="19"/>
    </location>
</feature>
<comment type="caution">
    <text evidence="4">The sequence shown here is derived from an EMBL/GenBank/DDBJ whole genome shotgun (WGS) entry which is preliminary data.</text>
</comment>
<dbReference type="SUPFAM" id="SSF50494">
    <property type="entry name" value="Trypsin-like serine proteases"/>
    <property type="match status" value="1"/>
</dbReference>
<feature type="domain" description="Peptidase S1" evidence="3">
    <location>
        <begin position="46"/>
        <end position="277"/>
    </location>
</feature>
<dbReference type="EC" id="3.4.21.-" evidence="4"/>
<dbReference type="GO" id="GO:0016787">
    <property type="term" value="F:hydrolase activity"/>
    <property type="evidence" value="ECO:0007669"/>
    <property type="project" value="UniProtKB-KW"/>
</dbReference>
<dbReference type="InterPro" id="IPR043504">
    <property type="entry name" value="Peptidase_S1_PA_chymotrypsin"/>
</dbReference>
<evidence type="ECO:0000313" key="4">
    <source>
        <dbReference type="EMBL" id="MFC4348997.1"/>
    </source>
</evidence>
<dbReference type="PROSITE" id="PS00134">
    <property type="entry name" value="TRYPSIN_HIS"/>
    <property type="match status" value="1"/>
</dbReference>
<dbReference type="PANTHER" id="PTHR15462:SF8">
    <property type="entry name" value="SERINE PROTEASE"/>
    <property type="match status" value="1"/>
</dbReference>
<proteinExistence type="predicted"/>
<protein>
    <submittedName>
        <fullName evidence="4">Trypsin-like serine peptidase</fullName>
        <ecNumber evidence="4">3.4.21.-</ecNumber>
    </submittedName>
</protein>
<dbReference type="InterPro" id="IPR009003">
    <property type="entry name" value="Peptidase_S1_PA"/>
</dbReference>
<dbReference type="InterPro" id="IPR001314">
    <property type="entry name" value="Peptidase_S1A"/>
</dbReference>
<accession>A0ABV8UCQ0</accession>
<dbReference type="InterPro" id="IPR050966">
    <property type="entry name" value="Glutamyl_endopeptidase"/>
</dbReference>